<sequence>MRLLQNCPRRRALRLTSFLPRSSGAAPPRPVAGGADDLSFCGFARPLPRRSETHCLFPPLEEEEGTTLDEAGNFNDNLENNIEEKIGRPLSPRKRAGNLTSAMNMISDICS</sequence>
<dbReference type="HOGENOM" id="CLU_2162420_0_0_1"/>
<dbReference type="Gramene" id="ORUFI04G27170.4">
    <property type="protein sequence ID" value="ORUFI04G27170.4"/>
    <property type="gene ID" value="ORUFI04G27170"/>
</dbReference>
<evidence type="ECO:0000313" key="2">
    <source>
        <dbReference type="Proteomes" id="UP000008022"/>
    </source>
</evidence>
<evidence type="ECO:0000313" key="1">
    <source>
        <dbReference type="EnsemblPlants" id="ORUFI04G27170.4"/>
    </source>
</evidence>
<dbReference type="EnsemblPlants" id="ORUFI04G27170.4">
    <property type="protein sequence ID" value="ORUFI04G27170.4"/>
    <property type="gene ID" value="ORUFI04G27170"/>
</dbReference>
<accession>A0A0E0PE61</accession>
<organism evidence="1 2">
    <name type="scientific">Oryza rufipogon</name>
    <name type="common">Brownbeard rice</name>
    <name type="synonym">Asian wild rice</name>
    <dbReference type="NCBI Taxonomy" id="4529"/>
    <lineage>
        <taxon>Eukaryota</taxon>
        <taxon>Viridiplantae</taxon>
        <taxon>Streptophyta</taxon>
        <taxon>Embryophyta</taxon>
        <taxon>Tracheophyta</taxon>
        <taxon>Spermatophyta</taxon>
        <taxon>Magnoliopsida</taxon>
        <taxon>Liliopsida</taxon>
        <taxon>Poales</taxon>
        <taxon>Poaceae</taxon>
        <taxon>BOP clade</taxon>
        <taxon>Oryzoideae</taxon>
        <taxon>Oryzeae</taxon>
        <taxon>Oryzinae</taxon>
        <taxon>Oryza</taxon>
    </lineage>
</organism>
<keyword evidence="2" id="KW-1185">Reference proteome</keyword>
<name>A0A0E0PE61_ORYRU</name>
<dbReference type="AlphaFoldDB" id="A0A0E0PE61"/>
<proteinExistence type="predicted"/>
<reference evidence="2" key="1">
    <citation type="submission" date="2013-06" db="EMBL/GenBank/DDBJ databases">
        <authorList>
            <person name="Zhao Q."/>
        </authorList>
    </citation>
    <scope>NUCLEOTIDE SEQUENCE</scope>
    <source>
        <strain evidence="2">cv. W1943</strain>
    </source>
</reference>
<reference evidence="1" key="2">
    <citation type="submission" date="2015-06" db="UniProtKB">
        <authorList>
            <consortium name="EnsemblPlants"/>
        </authorList>
    </citation>
    <scope>IDENTIFICATION</scope>
</reference>
<dbReference type="Proteomes" id="UP000008022">
    <property type="component" value="Unassembled WGS sequence"/>
</dbReference>
<protein>
    <submittedName>
        <fullName evidence="1">Uncharacterized protein</fullName>
    </submittedName>
</protein>